<protein>
    <recommendedName>
        <fullName evidence="7">C4-dicarboxylate ABC transporter substrate-binding protein</fullName>
    </recommendedName>
</protein>
<accession>A0A944GZH8</accession>
<comment type="caution">
    <text evidence="5">The sequence shown here is derived from an EMBL/GenBank/DDBJ whole genome shotgun (WGS) entry which is preliminary data.</text>
</comment>
<dbReference type="Pfam" id="PF03480">
    <property type="entry name" value="DctP"/>
    <property type="match status" value="1"/>
</dbReference>
<dbReference type="EMBL" id="QTKX01000003">
    <property type="protein sequence ID" value="MBS8266496.1"/>
    <property type="molecule type" value="Genomic_DNA"/>
</dbReference>
<comment type="similarity">
    <text evidence="1">Belongs to the bacterial solute-binding protein 7 family.</text>
</comment>
<reference evidence="5 6" key="1">
    <citation type="journal article" date="2021" name="Microorganisms">
        <title>Bacterial Dimethylsulfoniopropionate Biosynthesis in the East China Sea.</title>
        <authorList>
            <person name="Liu J."/>
            <person name="Zhang Y."/>
            <person name="Liu J."/>
            <person name="Zhong H."/>
            <person name="Williams B.T."/>
            <person name="Zheng Y."/>
            <person name="Curson A.R.J."/>
            <person name="Sun C."/>
            <person name="Sun H."/>
            <person name="Song D."/>
            <person name="Wagner Mackenzie B."/>
            <person name="Bermejo Martinez A."/>
            <person name="Todd J.D."/>
            <person name="Zhang X.H."/>
        </authorList>
    </citation>
    <scope>NUCLEOTIDE SEQUENCE [LARGE SCALE GENOMIC DNA]</scope>
    <source>
        <strain evidence="5 6">ESS08</strain>
    </source>
</reference>
<dbReference type="PROSITE" id="PS51257">
    <property type="entry name" value="PROKAR_LIPOPROTEIN"/>
    <property type="match status" value="1"/>
</dbReference>
<organism evidence="5 6">
    <name type="scientific">Mesobacillus boroniphilus</name>
    <dbReference type="NCBI Taxonomy" id="308892"/>
    <lineage>
        <taxon>Bacteria</taxon>
        <taxon>Bacillati</taxon>
        <taxon>Bacillota</taxon>
        <taxon>Bacilli</taxon>
        <taxon>Bacillales</taxon>
        <taxon>Bacillaceae</taxon>
        <taxon>Mesobacillus</taxon>
    </lineage>
</organism>
<evidence type="ECO:0000256" key="2">
    <source>
        <dbReference type="ARBA" id="ARBA00022448"/>
    </source>
</evidence>
<feature type="chain" id="PRO_5039028729" description="C4-dicarboxylate ABC transporter substrate-binding protein" evidence="4">
    <location>
        <begin position="28"/>
        <end position="342"/>
    </location>
</feature>
<dbReference type="Gene3D" id="3.40.190.170">
    <property type="entry name" value="Bacterial extracellular solute-binding protein, family 7"/>
    <property type="match status" value="1"/>
</dbReference>
<evidence type="ECO:0008006" key="7">
    <source>
        <dbReference type="Google" id="ProtNLM"/>
    </source>
</evidence>
<keyword evidence="2" id="KW-0813">Transport</keyword>
<evidence type="ECO:0000313" key="6">
    <source>
        <dbReference type="Proteomes" id="UP000761411"/>
    </source>
</evidence>
<evidence type="ECO:0000256" key="4">
    <source>
        <dbReference type="SAM" id="SignalP"/>
    </source>
</evidence>
<proteinExistence type="inferred from homology"/>
<dbReference type="AlphaFoldDB" id="A0A944GZH8"/>
<name>A0A944GZH8_9BACI</name>
<dbReference type="NCBIfam" id="NF037995">
    <property type="entry name" value="TRAP_S1"/>
    <property type="match status" value="1"/>
</dbReference>
<dbReference type="InterPro" id="IPR018389">
    <property type="entry name" value="DctP_fam"/>
</dbReference>
<dbReference type="CDD" id="cd13603">
    <property type="entry name" value="PBP2_TRAP_Siap_TeaA_like"/>
    <property type="match status" value="1"/>
</dbReference>
<keyword evidence="6" id="KW-1185">Reference proteome</keyword>
<dbReference type="GO" id="GO:0055085">
    <property type="term" value="P:transmembrane transport"/>
    <property type="evidence" value="ECO:0007669"/>
    <property type="project" value="InterPro"/>
</dbReference>
<dbReference type="RefSeq" id="WP_213371846.1">
    <property type="nucleotide sequence ID" value="NZ_QTKX01000003.1"/>
</dbReference>
<evidence type="ECO:0000313" key="5">
    <source>
        <dbReference type="EMBL" id="MBS8266496.1"/>
    </source>
</evidence>
<feature type="signal peptide" evidence="4">
    <location>
        <begin position="1"/>
        <end position="27"/>
    </location>
</feature>
<dbReference type="InterPro" id="IPR038404">
    <property type="entry name" value="TRAP_DctP_sf"/>
</dbReference>
<dbReference type="PANTHER" id="PTHR33376">
    <property type="match status" value="1"/>
</dbReference>
<dbReference type="Proteomes" id="UP000761411">
    <property type="component" value="Unassembled WGS sequence"/>
</dbReference>
<evidence type="ECO:0000256" key="1">
    <source>
        <dbReference type="ARBA" id="ARBA00009023"/>
    </source>
</evidence>
<evidence type="ECO:0000256" key="3">
    <source>
        <dbReference type="ARBA" id="ARBA00022729"/>
    </source>
</evidence>
<sequence>MKSLKKKMSGFYLLIVLALILGGCASAGTGSSSADDDAKVTIDMSIFHTENDPFNDIFKDWSEAIEKETDGRVTFKPYYSASLVSLFETLDAVRDGSVEAGILSAGAISGQIPEMGLLETIGTFRSEDQYKGIYKDVNPELESLFNNHDLELLMWAPGATETLVLHKDEFITDLKQYEKLSMRTAGRWQGEQAKLLGALPITMDPSELYLALQNGTVASTFQTVGLTNSQNLHEVTPKMTALGLSINTIQYVVNPDVWRKISEKDQKAIKSISDQVGQSAYSLLQKREEEAIKSMSEKGAEFYNLSDSEREELLNEIQSVNGQIAKESEKAKTILDIIEKHQ</sequence>
<dbReference type="PANTHER" id="PTHR33376:SF7">
    <property type="entry name" value="C4-DICARBOXYLATE-BINDING PROTEIN DCTB"/>
    <property type="match status" value="1"/>
</dbReference>
<keyword evidence="3 4" id="KW-0732">Signal</keyword>
<gene>
    <name evidence="5" type="ORF">DYI25_18910</name>
</gene>